<dbReference type="PANTHER" id="PTHR30015">
    <property type="entry name" value="MRR RESTRICTION SYSTEM PROTEIN"/>
    <property type="match status" value="1"/>
</dbReference>
<accession>A0A5B3H5Z1</accession>
<dbReference type="GO" id="GO:0015666">
    <property type="term" value="F:restriction endodeoxyribonuclease activity"/>
    <property type="evidence" value="ECO:0007669"/>
    <property type="project" value="TreeGrafter"/>
</dbReference>
<dbReference type="InterPro" id="IPR025745">
    <property type="entry name" value="Mrr-like_N_dom"/>
</dbReference>
<dbReference type="InterPro" id="IPR011335">
    <property type="entry name" value="Restrct_endonuc-II-like"/>
</dbReference>
<gene>
    <name evidence="3" type="ORF">F2Y10_02180</name>
</gene>
<evidence type="ECO:0000313" key="3">
    <source>
        <dbReference type="EMBL" id="KAA2381313.1"/>
    </source>
</evidence>
<protein>
    <submittedName>
        <fullName evidence="3">Mrr restriction system protein</fullName>
    </submittedName>
</protein>
<feature type="domain" description="Restriction endonuclease type IV Mrr" evidence="1">
    <location>
        <begin position="147"/>
        <end position="259"/>
    </location>
</feature>
<name>A0A5B3H5Z1_9BACT</name>
<dbReference type="Pfam" id="PF04471">
    <property type="entry name" value="Mrr_cat"/>
    <property type="match status" value="1"/>
</dbReference>
<dbReference type="EMBL" id="VVXH01000001">
    <property type="protein sequence ID" value="KAA2381313.1"/>
    <property type="molecule type" value="Genomic_DNA"/>
</dbReference>
<dbReference type="Pfam" id="PF14338">
    <property type="entry name" value="Mrr_N"/>
    <property type="match status" value="1"/>
</dbReference>
<sequence>MSEKKPTRQAEIVFAAMKAIEANGGEMRISDIYETLASSFPLTDYEKEETKSGVIRWKAYLNFYSIEVGKVGYLVKKSGIWHLTEEGAKALAAGAGEFFADFHGKFSKIQKEHAVSVIEENADQPDDLDMLQGQASKGIREYIIKKNPYEFQDLVAALLRAMGYYTPFIAPKGKDGGVDIIAYRDPLGTTAPQLKVQVKHYPTSAISVDVVRSLLGVLVKEGEVGLLVTSGTFTSESKKEARNGHRCLRLIDIDEFIDLWIRYYDRMSEEDKALLPIIPVYFLKA</sequence>
<dbReference type="Gene3D" id="3.40.1350.10">
    <property type="match status" value="1"/>
</dbReference>
<proteinExistence type="predicted"/>
<dbReference type="RefSeq" id="WP_004328665.1">
    <property type="nucleotide sequence ID" value="NZ_JANFXN010000003.1"/>
</dbReference>
<evidence type="ECO:0000259" key="2">
    <source>
        <dbReference type="Pfam" id="PF14338"/>
    </source>
</evidence>
<comment type="caution">
    <text evidence="3">The sequence shown here is derived from an EMBL/GenBank/DDBJ whole genome shotgun (WGS) entry which is preliminary data.</text>
</comment>
<dbReference type="Proteomes" id="UP000322940">
    <property type="component" value="Unassembled WGS sequence"/>
</dbReference>
<dbReference type="GeneID" id="73803002"/>
<dbReference type="InterPro" id="IPR011856">
    <property type="entry name" value="tRNA_endonuc-like_dom_sf"/>
</dbReference>
<organism evidence="3 4">
    <name type="scientific">Alistipes onderdonkii</name>
    <dbReference type="NCBI Taxonomy" id="328813"/>
    <lineage>
        <taxon>Bacteria</taxon>
        <taxon>Pseudomonadati</taxon>
        <taxon>Bacteroidota</taxon>
        <taxon>Bacteroidia</taxon>
        <taxon>Bacteroidales</taxon>
        <taxon>Rikenellaceae</taxon>
        <taxon>Alistipes</taxon>
    </lineage>
</organism>
<dbReference type="SUPFAM" id="SSF52980">
    <property type="entry name" value="Restriction endonuclease-like"/>
    <property type="match status" value="1"/>
</dbReference>
<dbReference type="InterPro" id="IPR007560">
    <property type="entry name" value="Restrct_endonuc_IV_Mrr"/>
</dbReference>
<evidence type="ECO:0000259" key="1">
    <source>
        <dbReference type="Pfam" id="PF04471"/>
    </source>
</evidence>
<dbReference type="GO" id="GO:0009307">
    <property type="term" value="P:DNA restriction-modification system"/>
    <property type="evidence" value="ECO:0007669"/>
    <property type="project" value="InterPro"/>
</dbReference>
<feature type="domain" description="Restriction system protein Mrr-like N-terminal" evidence="2">
    <location>
        <begin position="12"/>
        <end position="92"/>
    </location>
</feature>
<dbReference type="InterPro" id="IPR052906">
    <property type="entry name" value="Type_IV_Methyl-Rstrct_Enzyme"/>
</dbReference>
<evidence type="ECO:0000313" key="4">
    <source>
        <dbReference type="Proteomes" id="UP000322940"/>
    </source>
</evidence>
<reference evidence="3 4" key="1">
    <citation type="journal article" date="2019" name="Nat. Med.">
        <title>A library of human gut bacterial isolates paired with longitudinal multiomics data enables mechanistic microbiome research.</title>
        <authorList>
            <person name="Poyet M."/>
            <person name="Groussin M."/>
            <person name="Gibbons S.M."/>
            <person name="Avila-Pacheco J."/>
            <person name="Jiang X."/>
            <person name="Kearney S.M."/>
            <person name="Perrotta A.R."/>
            <person name="Berdy B."/>
            <person name="Zhao S."/>
            <person name="Lieberman T.D."/>
            <person name="Swanson P.K."/>
            <person name="Smith M."/>
            <person name="Roesemann S."/>
            <person name="Alexander J.E."/>
            <person name="Rich S.A."/>
            <person name="Livny J."/>
            <person name="Vlamakis H."/>
            <person name="Clish C."/>
            <person name="Bullock K."/>
            <person name="Deik A."/>
            <person name="Scott J."/>
            <person name="Pierce K.A."/>
            <person name="Xavier R.J."/>
            <person name="Alm E.J."/>
        </authorList>
    </citation>
    <scope>NUCLEOTIDE SEQUENCE [LARGE SCALE GENOMIC DNA]</scope>
    <source>
        <strain evidence="3 4">BIOML-A266</strain>
    </source>
</reference>
<dbReference type="GO" id="GO:0003677">
    <property type="term" value="F:DNA binding"/>
    <property type="evidence" value="ECO:0007669"/>
    <property type="project" value="InterPro"/>
</dbReference>
<dbReference type="PANTHER" id="PTHR30015:SF7">
    <property type="entry name" value="TYPE IV METHYL-DIRECTED RESTRICTION ENZYME ECOKMRR"/>
    <property type="match status" value="1"/>
</dbReference>
<dbReference type="AlphaFoldDB" id="A0A5B3H5Z1"/>